<sequence length="536" mass="58122">MGAEYIEFSHAKNGLESHPYDYRSSQNLVEVVDAERLRHNAAADLRTTEWKPGVKEWLVLTCVSLLTTMDAFNATIVLPLVTPRGSALWIEATYLLASAASQPFSAMLAAVFGVGPIVLGAAVLATVGTGICSGSMSLACLVPGRFIQGMGCGGVMTTSLLMIDEVIPCPHQARFTGYIFQARVAGATVGLILGGVLIDHAVWAFYASFVFCALGLLVIPFAVELRRYKRASKYKTCELDWQGAALIFMGMGCLLIGINWGGALYEWSNWHVLVLLGAGGASMLVLVLYETFWVVHPIFSSIVFNSIARTMLYLGSLLHGFLISCHLLNCSLYLKLVIDLSSALEGLSLVTITSPAFLLLILTEKVRLLRSPSLPSWMIRVGWMCSTLATGFFIILDSTTPPQIWVFMFLGMGVGHSLLISGYHRSMYNTAGNRKAGTGETLGQESGHSSSCILMYSVLRTWGMCIAIPVSGAIIFNRMLWEGKEGGVDSNTQSGEASLSKQGRVQKMVLVHGFHILWRVMMGVSALGSLSSLFVR</sequence>
<feature type="transmembrane region" description="Helical" evidence="5">
    <location>
        <begin position="244"/>
        <end position="264"/>
    </location>
</feature>
<evidence type="ECO:0000313" key="7">
    <source>
        <dbReference type="Proteomes" id="UP000188318"/>
    </source>
</evidence>
<dbReference type="OMA" id="GMCIAIP"/>
<feature type="transmembrane region" description="Helical" evidence="5">
    <location>
        <begin position="310"/>
        <end position="334"/>
    </location>
</feature>
<dbReference type="VEuPathDB" id="FungiDB:ASPCADRAFT_517256"/>
<evidence type="ECO:0000313" key="6">
    <source>
        <dbReference type="EMBL" id="OOF93047.1"/>
    </source>
</evidence>
<dbReference type="InterPro" id="IPR011701">
    <property type="entry name" value="MFS"/>
</dbReference>
<dbReference type="PANTHER" id="PTHR23501:SF149">
    <property type="entry name" value="MULTIDRUG TRANSPORTER, PUTATIVE (AFU_ORTHOLOGUE AFUA_5G10430)-RELATED"/>
    <property type="match status" value="1"/>
</dbReference>
<evidence type="ECO:0000256" key="3">
    <source>
        <dbReference type="ARBA" id="ARBA00022989"/>
    </source>
</evidence>
<dbReference type="Gene3D" id="1.20.1250.20">
    <property type="entry name" value="MFS general substrate transporter like domains"/>
    <property type="match status" value="1"/>
</dbReference>
<feature type="transmembrane region" description="Helical" evidence="5">
    <location>
        <begin position="516"/>
        <end position="535"/>
    </location>
</feature>
<dbReference type="Pfam" id="PF07690">
    <property type="entry name" value="MFS_1"/>
    <property type="match status" value="1"/>
</dbReference>
<proteinExistence type="predicted"/>
<dbReference type="GO" id="GO:0022857">
    <property type="term" value="F:transmembrane transporter activity"/>
    <property type="evidence" value="ECO:0007669"/>
    <property type="project" value="InterPro"/>
</dbReference>
<evidence type="ECO:0008006" key="8">
    <source>
        <dbReference type="Google" id="ProtNLM"/>
    </source>
</evidence>
<dbReference type="GO" id="GO:0005886">
    <property type="term" value="C:plasma membrane"/>
    <property type="evidence" value="ECO:0007669"/>
    <property type="project" value="TreeGrafter"/>
</dbReference>
<evidence type="ECO:0000256" key="2">
    <source>
        <dbReference type="ARBA" id="ARBA00022692"/>
    </source>
</evidence>
<keyword evidence="7" id="KW-1185">Reference proteome</keyword>
<feature type="transmembrane region" description="Helical" evidence="5">
    <location>
        <begin position="453"/>
        <end position="476"/>
    </location>
</feature>
<dbReference type="InterPro" id="IPR036259">
    <property type="entry name" value="MFS_trans_sf"/>
</dbReference>
<feature type="transmembrane region" description="Helical" evidence="5">
    <location>
        <begin position="175"/>
        <end position="197"/>
    </location>
</feature>
<keyword evidence="3 5" id="KW-1133">Transmembrane helix</keyword>
<gene>
    <name evidence="6" type="ORF">ASPCADRAFT_517256</name>
</gene>
<dbReference type="STRING" id="602072.A0A1R3RF18"/>
<dbReference type="OrthoDB" id="2351791at2759"/>
<dbReference type="EMBL" id="KV907505">
    <property type="protein sequence ID" value="OOF93047.1"/>
    <property type="molecule type" value="Genomic_DNA"/>
</dbReference>
<accession>A0A1R3RF18</accession>
<feature type="transmembrane region" description="Helical" evidence="5">
    <location>
        <begin position="146"/>
        <end position="163"/>
    </location>
</feature>
<organism evidence="6 7">
    <name type="scientific">Aspergillus carbonarius (strain ITEM 5010)</name>
    <dbReference type="NCBI Taxonomy" id="602072"/>
    <lineage>
        <taxon>Eukaryota</taxon>
        <taxon>Fungi</taxon>
        <taxon>Dikarya</taxon>
        <taxon>Ascomycota</taxon>
        <taxon>Pezizomycotina</taxon>
        <taxon>Eurotiomycetes</taxon>
        <taxon>Eurotiomycetidae</taxon>
        <taxon>Eurotiales</taxon>
        <taxon>Aspergillaceae</taxon>
        <taxon>Aspergillus</taxon>
        <taxon>Aspergillus subgen. Circumdati</taxon>
    </lineage>
</organism>
<reference evidence="7" key="1">
    <citation type="journal article" date="2017" name="Genome Biol.">
        <title>Comparative genomics reveals high biological diversity and specific adaptations in the industrially and medically important fungal genus Aspergillus.</title>
        <authorList>
            <person name="de Vries R.P."/>
            <person name="Riley R."/>
            <person name="Wiebenga A."/>
            <person name="Aguilar-Osorio G."/>
            <person name="Amillis S."/>
            <person name="Uchima C.A."/>
            <person name="Anderluh G."/>
            <person name="Asadollahi M."/>
            <person name="Askin M."/>
            <person name="Barry K."/>
            <person name="Battaglia E."/>
            <person name="Bayram O."/>
            <person name="Benocci T."/>
            <person name="Braus-Stromeyer S.A."/>
            <person name="Caldana C."/>
            <person name="Canovas D."/>
            <person name="Cerqueira G.C."/>
            <person name="Chen F."/>
            <person name="Chen W."/>
            <person name="Choi C."/>
            <person name="Clum A."/>
            <person name="Dos Santos R.A."/>
            <person name="Damasio A.R."/>
            <person name="Diallinas G."/>
            <person name="Emri T."/>
            <person name="Fekete E."/>
            <person name="Flipphi M."/>
            <person name="Freyberg S."/>
            <person name="Gallo A."/>
            <person name="Gournas C."/>
            <person name="Habgood R."/>
            <person name="Hainaut M."/>
            <person name="Harispe M.L."/>
            <person name="Henrissat B."/>
            <person name="Hilden K.S."/>
            <person name="Hope R."/>
            <person name="Hossain A."/>
            <person name="Karabika E."/>
            <person name="Karaffa L."/>
            <person name="Karanyi Z."/>
            <person name="Krasevec N."/>
            <person name="Kuo A."/>
            <person name="Kusch H."/>
            <person name="LaButti K."/>
            <person name="Lagendijk E.L."/>
            <person name="Lapidus A."/>
            <person name="Levasseur A."/>
            <person name="Lindquist E."/>
            <person name="Lipzen A."/>
            <person name="Logrieco A.F."/>
            <person name="MacCabe A."/>
            <person name="Maekelae M.R."/>
            <person name="Malavazi I."/>
            <person name="Melin P."/>
            <person name="Meyer V."/>
            <person name="Mielnichuk N."/>
            <person name="Miskei M."/>
            <person name="Molnar A.P."/>
            <person name="Mule G."/>
            <person name="Ngan C.Y."/>
            <person name="Orejas M."/>
            <person name="Orosz E."/>
            <person name="Ouedraogo J.P."/>
            <person name="Overkamp K.M."/>
            <person name="Park H.-S."/>
            <person name="Perrone G."/>
            <person name="Piumi F."/>
            <person name="Punt P.J."/>
            <person name="Ram A.F."/>
            <person name="Ramon A."/>
            <person name="Rauscher S."/>
            <person name="Record E."/>
            <person name="Riano-Pachon D.M."/>
            <person name="Robert V."/>
            <person name="Roehrig J."/>
            <person name="Ruller R."/>
            <person name="Salamov A."/>
            <person name="Salih N.S."/>
            <person name="Samson R.A."/>
            <person name="Sandor E."/>
            <person name="Sanguinetti M."/>
            <person name="Schuetze T."/>
            <person name="Sepcic K."/>
            <person name="Shelest E."/>
            <person name="Sherlock G."/>
            <person name="Sophianopoulou V."/>
            <person name="Squina F.M."/>
            <person name="Sun H."/>
            <person name="Susca A."/>
            <person name="Todd R.B."/>
            <person name="Tsang A."/>
            <person name="Unkles S.E."/>
            <person name="van de Wiele N."/>
            <person name="van Rossen-Uffink D."/>
            <person name="Oliveira J.V."/>
            <person name="Vesth T.C."/>
            <person name="Visser J."/>
            <person name="Yu J.-H."/>
            <person name="Zhou M."/>
            <person name="Andersen M.R."/>
            <person name="Archer D.B."/>
            <person name="Baker S.E."/>
            <person name="Benoit I."/>
            <person name="Brakhage A.A."/>
            <person name="Braus G.H."/>
            <person name="Fischer R."/>
            <person name="Frisvad J.C."/>
            <person name="Goldman G.H."/>
            <person name="Houbraken J."/>
            <person name="Oakley B."/>
            <person name="Pocsi I."/>
            <person name="Scazzocchio C."/>
            <person name="Seiboth B."/>
            <person name="vanKuyk P.A."/>
            <person name="Wortman J."/>
            <person name="Dyer P.S."/>
            <person name="Grigoriev I.V."/>
        </authorList>
    </citation>
    <scope>NUCLEOTIDE SEQUENCE [LARGE SCALE GENOMIC DNA]</scope>
    <source>
        <strain evidence="7">ITEM 5010</strain>
    </source>
</reference>
<keyword evidence="4 5" id="KW-0472">Membrane</keyword>
<keyword evidence="2 5" id="KW-0812">Transmembrane</keyword>
<evidence type="ECO:0000256" key="4">
    <source>
        <dbReference type="ARBA" id="ARBA00023136"/>
    </source>
</evidence>
<feature type="transmembrane region" description="Helical" evidence="5">
    <location>
        <begin position="374"/>
        <end position="396"/>
    </location>
</feature>
<dbReference type="SUPFAM" id="SSF103473">
    <property type="entry name" value="MFS general substrate transporter"/>
    <property type="match status" value="1"/>
</dbReference>
<feature type="transmembrane region" description="Helical" evidence="5">
    <location>
        <begin position="203"/>
        <end position="223"/>
    </location>
</feature>
<feature type="transmembrane region" description="Helical" evidence="5">
    <location>
        <begin position="340"/>
        <end position="362"/>
    </location>
</feature>
<protein>
    <recommendedName>
        <fullName evidence="8">Major facilitator superfamily (MFS) profile domain-containing protein</fullName>
    </recommendedName>
</protein>
<evidence type="ECO:0000256" key="5">
    <source>
        <dbReference type="SAM" id="Phobius"/>
    </source>
</evidence>
<dbReference type="PANTHER" id="PTHR23501">
    <property type="entry name" value="MAJOR FACILITATOR SUPERFAMILY"/>
    <property type="match status" value="1"/>
</dbReference>
<feature type="transmembrane region" description="Helical" evidence="5">
    <location>
        <begin position="402"/>
        <end position="420"/>
    </location>
</feature>
<feature type="transmembrane region" description="Helical" evidence="5">
    <location>
        <begin position="103"/>
        <end position="126"/>
    </location>
</feature>
<dbReference type="AlphaFoldDB" id="A0A1R3RF18"/>
<comment type="subcellular location">
    <subcellularLocation>
        <location evidence="1">Membrane</location>
        <topology evidence="1">Multi-pass membrane protein</topology>
    </subcellularLocation>
</comment>
<evidence type="ECO:0000256" key="1">
    <source>
        <dbReference type="ARBA" id="ARBA00004141"/>
    </source>
</evidence>
<name>A0A1R3RF18_ASPC5</name>
<feature type="transmembrane region" description="Helical" evidence="5">
    <location>
        <begin position="270"/>
        <end position="289"/>
    </location>
</feature>
<dbReference type="Proteomes" id="UP000188318">
    <property type="component" value="Unassembled WGS sequence"/>
</dbReference>